<evidence type="ECO:0000313" key="1">
    <source>
        <dbReference type="EMBL" id="MBA0689032.1"/>
    </source>
</evidence>
<keyword evidence="2" id="KW-1185">Reference proteome</keyword>
<accession>A0A7J8XP96</accession>
<protein>
    <submittedName>
        <fullName evidence="1">Uncharacterized protein</fullName>
    </submittedName>
</protein>
<reference evidence="1 2" key="1">
    <citation type="journal article" date="2019" name="Genome Biol. Evol.">
        <title>Insights into the evolution of the New World diploid cottons (Gossypium, subgenus Houzingenia) based on genome sequencing.</title>
        <authorList>
            <person name="Grover C.E."/>
            <person name="Arick M.A. 2nd"/>
            <person name="Thrash A."/>
            <person name="Conover J.L."/>
            <person name="Sanders W.S."/>
            <person name="Peterson D.G."/>
            <person name="Frelichowski J.E."/>
            <person name="Scheffler J.A."/>
            <person name="Scheffler B.E."/>
            <person name="Wendel J.F."/>
        </authorList>
    </citation>
    <scope>NUCLEOTIDE SEQUENCE [LARGE SCALE GENOMIC DNA]</scope>
    <source>
        <strain evidence="1">185</strain>
        <tissue evidence="1">Leaf</tissue>
    </source>
</reference>
<dbReference type="Proteomes" id="UP000593577">
    <property type="component" value="Unassembled WGS sequence"/>
</dbReference>
<dbReference type="EMBL" id="JABFAA010000008">
    <property type="protein sequence ID" value="MBA0689032.1"/>
    <property type="molecule type" value="Genomic_DNA"/>
</dbReference>
<name>A0A7J8XP96_GOSAI</name>
<evidence type="ECO:0000313" key="2">
    <source>
        <dbReference type="Proteomes" id="UP000593577"/>
    </source>
</evidence>
<proteinExistence type="predicted"/>
<sequence>MTRCLFSLIVLRQLWLYRSFH</sequence>
<feature type="non-terminal residue" evidence="1">
    <location>
        <position position="21"/>
    </location>
</feature>
<gene>
    <name evidence="1" type="ORF">Goari_006782</name>
</gene>
<dbReference type="AlphaFoldDB" id="A0A7J8XP96"/>
<comment type="caution">
    <text evidence="1">The sequence shown here is derived from an EMBL/GenBank/DDBJ whole genome shotgun (WGS) entry which is preliminary data.</text>
</comment>
<organism evidence="1 2">
    <name type="scientific">Gossypium aridum</name>
    <name type="common">American cotton</name>
    <name type="synonym">Erioxylum aridum</name>
    <dbReference type="NCBI Taxonomy" id="34290"/>
    <lineage>
        <taxon>Eukaryota</taxon>
        <taxon>Viridiplantae</taxon>
        <taxon>Streptophyta</taxon>
        <taxon>Embryophyta</taxon>
        <taxon>Tracheophyta</taxon>
        <taxon>Spermatophyta</taxon>
        <taxon>Magnoliopsida</taxon>
        <taxon>eudicotyledons</taxon>
        <taxon>Gunneridae</taxon>
        <taxon>Pentapetalae</taxon>
        <taxon>rosids</taxon>
        <taxon>malvids</taxon>
        <taxon>Malvales</taxon>
        <taxon>Malvaceae</taxon>
        <taxon>Malvoideae</taxon>
        <taxon>Gossypium</taxon>
    </lineage>
</organism>